<dbReference type="EMBL" id="JYFN01000011">
    <property type="protein sequence ID" value="KJE23700.1"/>
    <property type="molecule type" value="Genomic_DNA"/>
</dbReference>
<gene>
    <name evidence="1" type="ORF">FF36_01885</name>
</gene>
<dbReference type="RefSeq" id="WP_044884571.1">
    <property type="nucleotide sequence ID" value="NZ_JYFN01000011.1"/>
</dbReference>
<protein>
    <submittedName>
        <fullName evidence="1">Uncharacterized protein</fullName>
    </submittedName>
</protein>
<accession>A0A0D8BI20</accession>
<evidence type="ECO:0000313" key="1">
    <source>
        <dbReference type="EMBL" id="KJE23700.1"/>
    </source>
</evidence>
<evidence type="ECO:0000313" key="2">
    <source>
        <dbReference type="Proteomes" id="UP000032545"/>
    </source>
</evidence>
<sequence>MATPAEAETLLADLDQAPDGASVARAEGLLGRLVAARAERTRARLASEANAERLARLEALAGEIGAAHVDAERLHDLLQTATDALAALLKAVDERGRLHDAWRARLRAEQVPAGATGRAEDAGLSWLESGGEVIFDGQRIGRPDAGQLAGLVIHQAVATAGVNPELRSGHPLAEHCEPFQRALVDDPAGYLRSQFGAPDRP</sequence>
<dbReference type="PATRIC" id="fig|1502723.3.peg.613"/>
<organism evidence="1 2">
    <name type="scientific">Frankia torreyi</name>
    <dbReference type="NCBI Taxonomy" id="1856"/>
    <lineage>
        <taxon>Bacteria</taxon>
        <taxon>Bacillati</taxon>
        <taxon>Actinomycetota</taxon>
        <taxon>Actinomycetes</taxon>
        <taxon>Frankiales</taxon>
        <taxon>Frankiaceae</taxon>
        <taxon>Frankia</taxon>
    </lineage>
</organism>
<keyword evidence="2" id="KW-1185">Reference proteome</keyword>
<dbReference type="AlphaFoldDB" id="A0A0D8BI20"/>
<dbReference type="Proteomes" id="UP000032545">
    <property type="component" value="Unassembled WGS sequence"/>
</dbReference>
<comment type="caution">
    <text evidence="1">The sequence shown here is derived from an EMBL/GenBank/DDBJ whole genome shotgun (WGS) entry which is preliminary data.</text>
</comment>
<name>A0A0D8BI20_9ACTN</name>
<reference evidence="1 2" key="2">
    <citation type="journal article" date="2016" name="Genome Announc.">
        <title>Permanent Draft Genome Sequences for Two Variants of Frankia sp. Strain CpI1, the First Frankia Strain Isolated from Root Nodules of Comptonia peregrina.</title>
        <authorList>
            <person name="Oshone R."/>
            <person name="Hurst S.G.IV."/>
            <person name="Abebe-Akele F."/>
            <person name="Simpson S."/>
            <person name="Morris K."/>
            <person name="Thomas W.K."/>
            <person name="Tisa L.S."/>
        </authorList>
    </citation>
    <scope>NUCLEOTIDE SEQUENCE [LARGE SCALE GENOMIC DNA]</scope>
    <source>
        <strain evidence="2">CpI1-S</strain>
    </source>
</reference>
<proteinExistence type="predicted"/>
<reference evidence="2" key="1">
    <citation type="submission" date="2015-02" db="EMBL/GenBank/DDBJ databases">
        <title>Draft Genome of Frankia sp. CpI1-S.</title>
        <authorList>
            <person name="Oshone R.T."/>
            <person name="Ngom M."/>
            <person name="Ghodhbane-Gtari F."/>
            <person name="Gtari M."/>
            <person name="Morris K."/>
            <person name="Thomas K."/>
            <person name="Sen A."/>
            <person name="Tisa L.S."/>
        </authorList>
    </citation>
    <scope>NUCLEOTIDE SEQUENCE [LARGE SCALE GENOMIC DNA]</scope>
    <source>
        <strain evidence="2">CpI1-S</strain>
    </source>
</reference>